<evidence type="ECO:0000256" key="2">
    <source>
        <dbReference type="ARBA" id="ARBA00001947"/>
    </source>
</evidence>
<keyword evidence="20" id="KW-1185">Reference proteome</keyword>
<keyword evidence="6" id="KW-0378">Hydrolase</keyword>
<dbReference type="PROSITE" id="PS51194">
    <property type="entry name" value="HELICASE_CTER"/>
    <property type="match status" value="1"/>
</dbReference>
<dbReference type="PANTHER" id="PTHR13710:SF105">
    <property type="entry name" value="ATP-DEPENDENT DNA HELICASE Q1"/>
    <property type="match status" value="1"/>
</dbReference>
<dbReference type="RefSeq" id="WP_012831889.1">
    <property type="nucleotide sequence ID" value="NC_013440.1"/>
</dbReference>
<dbReference type="GO" id="GO:0006260">
    <property type="term" value="P:DNA replication"/>
    <property type="evidence" value="ECO:0007669"/>
    <property type="project" value="InterPro"/>
</dbReference>
<keyword evidence="7 19" id="KW-0347">Helicase</keyword>
<dbReference type="InterPro" id="IPR044876">
    <property type="entry name" value="HRDC_dom_sf"/>
</dbReference>
<dbReference type="SMART" id="SM00341">
    <property type="entry name" value="HRDC"/>
    <property type="match status" value="1"/>
</dbReference>
<evidence type="ECO:0000256" key="4">
    <source>
        <dbReference type="ARBA" id="ARBA00022723"/>
    </source>
</evidence>
<dbReference type="Gene3D" id="1.10.150.80">
    <property type="entry name" value="HRDC domain"/>
    <property type="match status" value="1"/>
</dbReference>
<accession>D0LUH4</accession>
<dbReference type="GO" id="GO:0006281">
    <property type="term" value="P:DNA repair"/>
    <property type="evidence" value="ECO:0007669"/>
    <property type="project" value="InterPro"/>
</dbReference>
<evidence type="ECO:0000256" key="12">
    <source>
        <dbReference type="ARBA" id="ARBA00034808"/>
    </source>
</evidence>
<comment type="cofactor">
    <cofactor evidence="1">
        <name>Mg(2+)</name>
        <dbReference type="ChEBI" id="CHEBI:18420"/>
    </cofactor>
</comment>
<evidence type="ECO:0000256" key="1">
    <source>
        <dbReference type="ARBA" id="ARBA00001946"/>
    </source>
</evidence>
<keyword evidence="8" id="KW-0067">ATP-binding</keyword>
<gene>
    <name evidence="19" type="ordered locus">Hoch_6833</name>
</gene>
<dbReference type="PROSITE" id="PS51192">
    <property type="entry name" value="HELICASE_ATP_BIND_1"/>
    <property type="match status" value="1"/>
</dbReference>
<dbReference type="Pfam" id="PF00271">
    <property type="entry name" value="Helicase_C"/>
    <property type="match status" value="1"/>
</dbReference>
<dbReference type="SMART" id="SM00487">
    <property type="entry name" value="DEXDc"/>
    <property type="match status" value="1"/>
</dbReference>
<feature type="domain" description="Helicase ATP-binding" evidence="17">
    <location>
        <begin position="35"/>
        <end position="208"/>
    </location>
</feature>
<dbReference type="InterPro" id="IPR011545">
    <property type="entry name" value="DEAD/DEAH_box_helicase_dom"/>
</dbReference>
<dbReference type="InterPro" id="IPR032284">
    <property type="entry name" value="RecQ_Zn-bd"/>
</dbReference>
<dbReference type="GO" id="GO:0016787">
    <property type="term" value="F:hydrolase activity"/>
    <property type="evidence" value="ECO:0007669"/>
    <property type="project" value="UniProtKB-KW"/>
</dbReference>
<dbReference type="InterPro" id="IPR002121">
    <property type="entry name" value="HRDC_dom"/>
</dbReference>
<dbReference type="KEGG" id="hoh:Hoch_6833"/>
<dbReference type="OrthoDB" id="9760034at2"/>
<evidence type="ECO:0000256" key="3">
    <source>
        <dbReference type="ARBA" id="ARBA00005446"/>
    </source>
</evidence>
<dbReference type="SUPFAM" id="SSF47819">
    <property type="entry name" value="HRDC-like"/>
    <property type="match status" value="1"/>
</dbReference>
<comment type="cofactor">
    <cofactor evidence="2">
        <name>Zn(2+)</name>
        <dbReference type="ChEBI" id="CHEBI:29105"/>
    </cofactor>
</comment>
<evidence type="ECO:0000259" key="16">
    <source>
        <dbReference type="PROSITE" id="PS50967"/>
    </source>
</evidence>
<dbReference type="CDD" id="cd17920">
    <property type="entry name" value="DEXHc_RecQ"/>
    <property type="match status" value="1"/>
</dbReference>
<dbReference type="GO" id="GO:0005524">
    <property type="term" value="F:ATP binding"/>
    <property type="evidence" value="ECO:0007669"/>
    <property type="project" value="UniProtKB-KW"/>
</dbReference>
<dbReference type="HOGENOM" id="CLU_001103_14_3_7"/>
<evidence type="ECO:0000256" key="8">
    <source>
        <dbReference type="ARBA" id="ARBA00022840"/>
    </source>
</evidence>
<dbReference type="PROSITE" id="PS50967">
    <property type="entry name" value="HRDC"/>
    <property type="match status" value="1"/>
</dbReference>
<dbReference type="SUPFAM" id="SSF52540">
    <property type="entry name" value="P-loop containing nucleoside triphosphate hydrolases"/>
    <property type="match status" value="1"/>
</dbReference>
<evidence type="ECO:0000256" key="6">
    <source>
        <dbReference type="ARBA" id="ARBA00022801"/>
    </source>
</evidence>
<feature type="compositionally biased region" description="Low complexity" evidence="15">
    <location>
        <begin position="622"/>
        <end position="634"/>
    </location>
</feature>
<evidence type="ECO:0000313" key="20">
    <source>
        <dbReference type="Proteomes" id="UP000001880"/>
    </source>
</evidence>
<dbReference type="GO" id="GO:0006310">
    <property type="term" value="P:DNA recombination"/>
    <property type="evidence" value="ECO:0007669"/>
    <property type="project" value="InterPro"/>
</dbReference>
<dbReference type="EMBL" id="CP001804">
    <property type="protein sequence ID" value="ACY19297.1"/>
    <property type="molecule type" value="Genomic_DNA"/>
</dbReference>
<dbReference type="InterPro" id="IPR036388">
    <property type="entry name" value="WH-like_DNA-bd_sf"/>
</dbReference>
<evidence type="ECO:0000259" key="18">
    <source>
        <dbReference type="PROSITE" id="PS51194"/>
    </source>
</evidence>
<evidence type="ECO:0000256" key="7">
    <source>
        <dbReference type="ARBA" id="ARBA00022806"/>
    </source>
</evidence>
<dbReference type="SUPFAM" id="SSF46785">
    <property type="entry name" value="Winged helix' DNA-binding domain"/>
    <property type="match status" value="1"/>
</dbReference>
<evidence type="ECO:0000256" key="13">
    <source>
        <dbReference type="ARBA" id="ARBA00044535"/>
    </source>
</evidence>
<evidence type="ECO:0000313" key="19">
    <source>
        <dbReference type="EMBL" id="ACY19297.1"/>
    </source>
</evidence>
<dbReference type="Pfam" id="PF00270">
    <property type="entry name" value="DEAD"/>
    <property type="match status" value="1"/>
</dbReference>
<reference evidence="19 20" key="1">
    <citation type="journal article" date="2010" name="Stand. Genomic Sci.">
        <title>Complete genome sequence of Haliangium ochraceum type strain (SMP-2).</title>
        <authorList>
            <consortium name="US DOE Joint Genome Institute (JGI-PGF)"/>
            <person name="Ivanova N."/>
            <person name="Daum C."/>
            <person name="Lang E."/>
            <person name="Abt B."/>
            <person name="Kopitz M."/>
            <person name="Saunders E."/>
            <person name="Lapidus A."/>
            <person name="Lucas S."/>
            <person name="Glavina Del Rio T."/>
            <person name="Nolan M."/>
            <person name="Tice H."/>
            <person name="Copeland A."/>
            <person name="Cheng J.F."/>
            <person name="Chen F."/>
            <person name="Bruce D."/>
            <person name="Goodwin L."/>
            <person name="Pitluck S."/>
            <person name="Mavromatis K."/>
            <person name="Pati A."/>
            <person name="Mikhailova N."/>
            <person name="Chen A."/>
            <person name="Palaniappan K."/>
            <person name="Land M."/>
            <person name="Hauser L."/>
            <person name="Chang Y.J."/>
            <person name="Jeffries C.D."/>
            <person name="Detter J.C."/>
            <person name="Brettin T."/>
            <person name="Rohde M."/>
            <person name="Goker M."/>
            <person name="Bristow J."/>
            <person name="Markowitz V."/>
            <person name="Eisen J.A."/>
            <person name="Hugenholtz P."/>
            <person name="Kyrpides N.C."/>
            <person name="Klenk H.P."/>
        </authorList>
    </citation>
    <scope>NUCLEOTIDE SEQUENCE [LARGE SCALE GENOMIC DNA]</scope>
    <source>
        <strain evidence="20">DSM 14365 / CIP 107738 / JCM 11303 / AJ 13395 / SMP-2</strain>
    </source>
</reference>
<dbReference type="InterPro" id="IPR001650">
    <property type="entry name" value="Helicase_C-like"/>
</dbReference>
<dbReference type="GO" id="GO:0043138">
    <property type="term" value="F:3'-5' DNA helicase activity"/>
    <property type="evidence" value="ECO:0007669"/>
    <property type="project" value="UniProtKB-EC"/>
</dbReference>
<dbReference type="InterPro" id="IPR010997">
    <property type="entry name" value="HRDC-like_sf"/>
</dbReference>
<dbReference type="PANTHER" id="PTHR13710">
    <property type="entry name" value="DNA HELICASE RECQ FAMILY MEMBER"/>
    <property type="match status" value="1"/>
</dbReference>
<evidence type="ECO:0000259" key="17">
    <source>
        <dbReference type="PROSITE" id="PS51192"/>
    </source>
</evidence>
<dbReference type="EC" id="5.6.2.4" evidence="12"/>
<dbReference type="GO" id="GO:0005694">
    <property type="term" value="C:chromosome"/>
    <property type="evidence" value="ECO:0007669"/>
    <property type="project" value="TreeGrafter"/>
</dbReference>
<dbReference type="GO" id="GO:0005737">
    <property type="term" value="C:cytoplasm"/>
    <property type="evidence" value="ECO:0007669"/>
    <property type="project" value="TreeGrafter"/>
</dbReference>
<feature type="domain" description="Helicase C-terminal" evidence="18">
    <location>
        <begin position="232"/>
        <end position="395"/>
    </location>
</feature>
<dbReference type="Gene3D" id="3.40.50.300">
    <property type="entry name" value="P-loop containing nucleotide triphosphate hydrolases"/>
    <property type="match status" value="2"/>
</dbReference>
<keyword evidence="9" id="KW-0238">DNA-binding</keyword>
<dbReference type="InterPro" id="IPR018982">
    <property type="entry name" value="RQC_domain"/>
</dbReference>
<evidence type="ECO:0000256" key="10">
    <source>
        <dbReference type="ARBA" id="ARBA00023235"/>
    </source>
</evidence>
<dbReference type="FunFam" id="3.40.50.300:FF:001389">
    <property type="entry name" value="ATP-dependent DNA helicase RecQ"/>
    <property type="match status" value="1"/>
</dbReference>
<feature type="region of interest" description="Disordered" evidence="15">
    <location>
        <begin position="602"/>
        <end position="634"/>
    </location>
</feature>
<proteinExistence type="inferred from homology"/>
<dbReference type="STRING" id="502025.Hoch_6833"/>
<comment type="catalytic activity">
    <reaction evidence="11">
        <text>Couples ATP hydrolysis with the unwinding of duplex DNA by translocating in the 3'-5' direction.</text>
        <dbReference type="EC" id="5.6.2.4"/>
    </reaction>
</comment>
<dbReference type="SMART" id="SM00490">
    <property type="entry name" value="HELICc"/>
    <property type="match status" value="1"/>
</dbReference>
<evidence type="ECO:0000256" key="15">
    <source>
        <dbReference type="SAM" id="MobiDB-lite"/>
    </source>
</evidence>
<dbReference type="GO" id="GO:0009378">
    <property type="term" value="F:four-way junction helicase activity"/>
    <property type="evidence" value="ECO:0007669"/>
    <property type="project" value="TreeGrafter"/>
</dbReference>
<feature type="domain" description="HRDC" evidence="16">
    <location>
        <begin position="630"/>
        <end position="708"/>
    </location>
</feature>
<dbReference type="Pfam" id="PF09382">
    <property type="entry name" value="RQC"/>
    <property type="match status" value="1"/>
</dbReference>
<sequence length="708" mass="76925">MSARPVLSVSADAIRQTAEEVFGFRELRPGQLEVMRDVLKGHPVVTVMPTGAGKSLCYQLPAVMLGAGGGVTLVVSPLIALMKDQVDSLRARGLEAAALTSAAGPEEQADILAGIRGGVYTLVYVAPERFRSPRFCEAIAQIGDRLALLAIDEAHCISEWGHDFRPDYRRLGAAASSLRPPRLIALTATATPEVRDDIATQLAVAEPRFHVRGFDRPNLTYVVERAGGAADKCARIVERAQRREGGVVLVYAATRKNVERYAQTLRDAGLGVGVYHAGLDDQARIDAQDAFMGDKLDAIVATNAFGMGVDKSDIRLVVHADVPRSPEAYYQEAGRGGRDGKPTDCVLLFNHGDVRLQEFLIDASYPSAEILRALWKVFRDDPACSDNPERLQRLLPGSPHPSTIRTAMRLLVRHGLLRQDGEWLVATRPAPEEQIAPLDVDGLAKRAEVERRKLRTMVEYAYHPRCRRTFVLEYFGDEDWDERDTGCNACDNCLGVGQAKELSDEQRQAVVDLLALVDRLSGRFGRTKLAALATATDDDDRFAELPERGALRGQSARSVMDLLRALEGAGLVETSRGEYPTLAITRRGRRVADGRESIDDMSLLVSDSGGRSRGSRRQRSKAAPAADLGPPADPALTERLRALRTALASQQSVPAYVVFSNKTLDAIARMRPASSSELAEVPGIGPSRLDAYGNDILAAIQGAEPAES</sequence>
<evidence type="ECO:0000256" key="9">
    <source>
        <dbReference type="ARBA" id="ARBA00023125"/>
    </source>
</evidence>
<keyword evidence="10" id="KW-0413">Isomerase</keyword>
<dbReference type="InterPro" id="IPR036390">
    <property type="entry name" value="WH_DNA-bd_sf"/>
</dbReference>
<evidence type="ECO:0000256" key="11">
    <source>
        <dbReference type="ARBA" id="ARBA00034617"/>
    </source>
</evidence>
<evidence type="ECO:0000256" key="14">
    <source>
        <dbReference type="ARBA" id="ARBA00044550"/>
    </source>
</evidence>
<keyword evidence="5" id="KW-0547">Nucleotide-binding</keyword>
<organism evidence="19 20">
    <name type="scientific">Haliangium ochraceum (strain DSM 14365 / JCM 11303 / SMP-2)</name>
    <dbReference type="NCBI Taxonomy" id="502025"/>
    <lineage>
        <taxon>Bacteria</taxon>
        <taxon>Pseudomonadati</taxon>
        <taxon>Myxococcota</taxon>
        <taxon>Polyangia</taxon>
        <taxon>Haliangiales</taxon>
        <taxon>Kofleriaceae</taxon>
        <taxon>Haliangium</taxon>
    </lineage>
</organism>
<dbReference type="InterPro" id="IPR004589">
    <property type="entry name" value="DNA_helicase_ATP-dep_RecQ"/>
</dbReference>
<dbReference type="Proteomes" id="UP000001880">
    <property type="component" value="Chromosome"/>
</dbReference>
<dbReference type="InterPro" id="IPR027417">
    <property type="entry name" value="P-loop_NTPase"/>
</dbReference>
<dbReference type="InterPro" id="IPR014001">
    <property type="entry name" value="Helicase_ATP-bd"/>
</dbReference>
<dbReference type="GO" id="GO:0046872">
    <property type="term" value="F:metal ion binding"/>
    <property type="evidence" value="ECO:0007669"/>
    <property type="project" value="UniProtKB-KW"/>
</dbReference>
<comment type="similarity">
    <text evidence="3">Belongs to the helicase family. RecQ subfamily.</text>
</comment>
<keyword evidence="4" id="KW-0479">Metal-binding</keyword>
<dbReference type="GO" id="GO:0003677">
    <property type="term" value="F:DNA binding"/>
    <property type="evidence" value="ECO:0007669"/>
    <property type="project" value="UniProtKB-KW"/>
</dbReference>
<protein>
    <recommendedName>
        <fullName evidence="13">ATP-dependent DNA helicase RecQ</fullName>
        <ecNumber evidence="12">5.6.2.4</ecNumber>
    </recommendedName>
    <alternativeName>
        <fullName evidence="14">DNA 3'-5' helicase RecQ</fullName>
    </alternativeName>
</protein>
<evidence type="ECO:0000256" key="5">
    <source>
        <dbReference type="ARBA" id="ARBA00022741"/>
    </source>
</evidence>
<dbReference type="AlphaFoldDB" id="D0LUH4"/>
<dbReference type="Pfam" id="PF00570">
    <property type="entry name" value="HRDC"/>
    <property type="match status" value="1"/>
</dbReference>
<dbReference type="Pfam" id="PF16124">
    <property type="entry name" value="RecQ_Zn_bind"/>
    <property type="match status" value="1"/>
</dbReference>
<dbReference type="NCBIfam" id="TIGR00614">
    <property type="entry name" value="recQ_fam"/>
    <property type="match status" value="1"/>
</dbReference>
<dbReference type="eggNOG" id="COG0514">
    <property type="taxonomic scope" value="Bacteria"/>
</dbReference>
<name>D0LUH4_HALO1</name>
<dbReference type="Gene3D" id="1.10.10.10">
    <property type="entry name" value="Winged helix-like DNA-binding domain superfamily/Winged helix DNA-binding domain"/>
    <property type="match status" value="1"/>
</dbReference>